<evidence type="ECO:0000313" key="2">
    <source>
        <dbReference type="Proteomes" id="UP000829925"/>
    </source>
</evidence>
<dbReference type="Pfam" id="PF08837">
    <property type="entry name" value="DUF1810"/>
    <property type="match status" value="1"/>
</dbReference>
<accession>A0A8T9T1Q9</accession>
<dbReference type="RefSeq" id="WP_245095512.1">
    <property type="nucleotide sequence ID" value="NZ_CP095053.1"/>
</dbReference>
<keyword evidence="2" id="KW-1185">Reference proteome</keyword>
<reference evidence="1 2" key="1">
    <citation type="submission" date="2022-04" db="EMBL/GenBank/DDBJ databases">
        <title>Hymenobacter sp. isolated from the air.</title>
        <authorList>
            <person name="Won M."/>
            <person name="Lee C.-M."/>
            <person name="Woen H.-Y."/>
            <person name="Kwon S.-W."/>
        </authorList>
    </citation>
    <scope>NUCLEOTIDE SEQUENCE [LARGE SCALE GENOMIC DNA]</scope>
    <source>
        <strain evidence="2">5413 J-13</strain>
    </source>
</reference>
<dbReference type="InterPro" id="IPR036287">
    <property type="entry name" value="Rv1873-like_sf"/>
</dbReference>
<protein>
    <submittedName>
        <fullName evidence="1">DUF1810 domain-containing protein</fullName>
    </submittedName>
</protein>
<dbReference type="EMBL" id="CP095053">
    <property type="protein sequence ID" value="UOR06500.1"/>
    <property type="molecule type" value="Genomic_DNA"/>
</dbReference>
<dbReference type="AlphaFoldDB" id="A0A8T9T1Q9"/>
<name>A0A8T9T1Q9_9BACT</name>
<proteinExistence type="predicted"/>
<dbReference type="Gene3D" id="1.25.40.380">
    <property type="entry name" value="Protein of unknown function DUF1810"/>
    <property type="match status" value="1"/>
</dbReference>
<sequence>MPTLSRFLDAQQSDYRTALSEIKNGRKRSHWMWYIFPQIQGLGFSETSRYYAIQDAAEAEAYLNHPVLGSRLVEISQELLKLNSNNANSIFGSPDDLKLKSSMTLFAALPDANPVFQKVLDTFFNGAQDSKTLQLLNSR</sequence>
<gene>
    <name evidence="1" type="ORF">MUN82_05250</name>
</gene>
<evidence type="ECO:0000313" key="1">
    <source>
        <dbReference type="EMBL" id="UOR06500.1"/>
    </source>
</evidence>
<dbReference type="InterPro" id="IPR014937">
    <property type="entry name" value="DUF1810"/>
</dbReference>
<dbReference type="SUPFAM" id="SSF140736">
    <property type="entry name" value="Rv1873-like"/>
    <property type="match status" value="1"/>
</dbReference>
<organism evidence="1 2">
    <name type="scientific">Hymenobacter aerilatus</name>
    <dbReference type="NCBI Taxonomy" id="2932251"/>
    <lineage>
        <taxon>Bacteria</taxon>
        <taxon>Pseudomonadati</taxon>
        <taxon>Bacteroidota</taxon>
        <taxon>Cytophagia</taxon>
        <taxon>Cytophagales</taxon>
        <taxon>Hymenobacteraceae</taxon>
        <taxon>Hymenobacter</taxon>
    </lineage>
</organism>
<dbReference type="Proteomes" id="UP000829925">
    <property type="component" value="Chromosome"/>
</dbReference>
<dbReference type="PIRSF" id="PIRSF008546">
    <property type="entry name" value="UCP008546"/>
    <property type="match status" value="1"/>
</dbReference>
<dbReference type="KEGG" id="haei:MUN82_05250"/>